<dbReference type="EMBL" id="JANCLT010000007">
    <property type="protein sequence ID" value="MCP8969738.1"/>
    <property type="molecule type" value="Genomic_DNA"/>
</dbReference>
<dbReference type="RefSeq" id="WP_254759659.1">
    <property type="nucleotide sequence ID" value="NZ_JANCLT010000007.1"/>
</dbReference>
<evidence type="ECO:0000313" key="2">
    <source>
        <dbReference type="EMBL" id="MCP8969738.1"/>
    </source>
</evidence>
<name>A0AA41X9P6_9BACI</name>
<dbReference type="AlphaFoldDB" id="A0AA41X9P6"/>
<proteinExistence type="predicted"/>
<evidence type="ECO:0000256" key="1">
    <source>
        <dbReference type="SAM" id="MobiDB-lite"/>
    </source>
</evidence>
<gene>
    <name evidence="2" type="ORF">NK662_14500</name>
</gene>
<dbReference type="Proteomes" id="UP001156102">
    <property type="component" value="Unassembled WGS sequence"/>
</dbReference>
<reference evidence="2" key="1">
    <citation type="submission" date="2022-07" db="EMBL/GenBank/DDBJ databases">
        <authorList>
            <person name="Li W.-J."/>
            <person name="Deng Q.-Q."/>
        </authorList>
    </citation>
    <scope>NUCLEOTIDE SEQUENCE</scope>
    <source>
        <strain evidence="2">SYSU M60031</strain>
    </source>
</reference>
<feature type="region of interest" description="Disordered" evidence="1">
    <location>
        <begin position="1"/>
        <end position="25"/>
    </location>
</feature>
<keyword evidence="3" id="KW-1185">Reference proteome</keyword>
<accession>A0AA41X9P6</accession>
<comment type="caution">
    <text evidence="2">The sequence shown here is derived from an EMBL/GenBank/DDBJ whole genome shotgun (WGS) entry which is preliminary data.</text>
</comment>
<sequence>MKIKSAAAKNKLRKHEGGGANKRKESLLRQMAAVKKQLDRGEFDDMVDLIELLEQVDLYRSRLEDMA</sequence>
<protein>
    <submittedName>
        <fullName evidence="2">Uncharacterized protein</fullName>
    </submittedName>
</protein>
<evidence type="ECO:0000313" key="3">
    <source>
        <dbReference type="Proteomes" id="UP001156102"/>
    </source>
</evidence>
<organism evidence="2 3">
    <name type="scientific">Ectobacillus ponti</name>
    <dbReference type="NCBI Taxonomy" id="2961894"/>
    <lineage>
        <taxon>Bacteria</taxon>
        <taxon>Bacillati</taxon>
        <taxon>Bacillota</taxon>
        <taxon>Bacilli</taxon>
        <taxon>Bacillales</taxon>
        <taxon>Bacillaceae</taxon>
        <taxon>Ectobacillus</taxon>
    </lineage>
</organism>